<dbReference type="GO" id="GO:0005634">
    <property type="term" value="C:nucleus"/>
    <property type="evidence" value="ECO:0007669"/>
    <property type="project" value="UniProtKB-SubCell"/>
</dbReference>
<evidence type="ECO:0000313" key="15">
    <source>
        <dbReference type="EMBL" id="KAF9664549.1"/>
    </source>
</evidence>
<dbReference type="Pfam" id="PF08797">
    <property type="entry name" value="HIRAN"/>
    <property type="match status" value="2"/>
</dbReference>
<evidence type="ECO:0000256" key="7">
    <source>
        <dbReference type="ARBA" id="ARBA00022806"/>
    </source>
</evidence>
<dbReference type="PANTHER" id="PTHR45626:SF17">
    <property type="entry name" value="HELICASE-LIKE TRANSCRIPTION FACTOR"/>
    <property type="match status" value="1"/>
</dbReference>
<sequence length="1395" mass="158183">MNLDAWKDPSNYQDWLSFGSRPIRTKTTHVGSLTAFIVGLTGAEINDHELLQFVRCRQCPYDRNTIKVLNSSSTEMGYLSKAAAQVLSPYVDLRKIDLEGEVACSRIGYTSIRCVVRVFANIADALEVGYWMFHFGLPFRDLPYASFGSYEDLWLQEKNRIEKLGALEPPKNVIKAELLDHQKEGLWWLVNKEKSDELPPFCVVKDGLYLNVLTRHQTNRRPEPLHGGIFADDHGLGKTLTFLSLIAFDKVGNVTEGTGDEDRLVSMRMAEESSCPLVAKKTLVVCPSAVCSTWENQLQEHTQKGSLKLYKYSGDSRTRDAEELMKYDIVLTTYSTLVADGCEPLMKIEWWRVILDEAHVIPKIANEMQRQKLIKLTARRRWAVTGSPIQNGSFDLSSLMKFLRLHPLSTEYYWQNLLQKHLASGDEKGFFLLQELMATISLRRIRDKVLVGLPSKTIETVSFELSEEERELYNQMEVDSRIVVGYFITANKLRSRYMSVLFSVMQLRQLCSDSALCSMDLRSLLPSDNIGDASKHPELLRKMIDGLQDGEDTVCTVCLEPPTDATITVCEHLFCRKCICYHLQLKENQQTCPNCRRLISLPDLFSAPPESSSPENPKKLSRTTPSKVTALIKLLKESRAVNSTSKSVVFSLFDKMLAFMEEPLKDAGFNTLRLDASTDEIRQAEIIEEFGSAGTDTVLLASLKTSGFGINLTAASIVYLLEPWWNSAVEEQAINRVHQYGQKENVRIVRLIAQNSIEERILEMRERKRVASTGAFGRQGPVEQQEASIDDLYFFIFVGMLRKRYSFMLSQALRRRKLCDDSALCSRDLTSLLPSDNIRDASKHPESLGKMINMIQDGEDSVCVICGRPPNDAVITHCVHDFEKACPSCGGLISRFGLFSSPPESSYSENTKKTTPSMILLRFKIGNILLHNRSGFTITQVQLKGDNYEEWARSIRTALRARKKFGFIDGTIKQPDKKSEDLEDWWTINSLLVSWIRNTIEPSLRSSISHMQFRHLRIARTYIKYNFVLVTFVRYPQCPRDNLAIMVFNSTSMEVGYLHDQASAVLSPLIDAQMINLEREVIHSRNGDIKHSVPCLVRIFSKSTDLEYVKRSIFGNNLSLTGETRTDLETNEVKGVKEKDRVEKLGTLEPPKEEGLWWLVNKENSDELPPFWEMKDGLYVNVLTRHQTNRKPEPLHGRIFAADYGMGKTLTLLSLIAFDKVGNVPEGTGGEDEEKRGRVGEKDAGEPKILTLLSSNIKESPGGMAGKSASALVAKQTLIVCPFSLCSTWKNQLQEHTESGSLKLYKYYGGSKTKDVEKLKKYDIVLTTYGAFAIESYEKWCPLLKIEWWRVILDEADVIKNANSKQSMAVCSLTIRRRWAVTGVNRMRMGSRDCR</sequence>
<dbReference type="InterPro" id="IPR013083">
    <property type="entry name" value="Znf_RING/FYVE/PHD"/>
</dbReference>
<dbReference type="GO" id="GO:0008094">
    <property type="term" value="F:ATP-dependent activity, acting on DNA"/>
    <property type="evidence" value="ECO:0007669"/>
    <property type="project" value="TreeGrafter"/>
</dbReference>
<evidence type="ECO:0000256" key="6">
    <source>
        <dbReference type="ARBA" id="ARBA00022801"/>
    </source>
</evidence>
<evidence type="ECO:0000259" key="12">
    <source>
        <dbReference type="PROSITE" id="PS50089"/>
    </source>
</evidence>
<dbReference type="PROSITE" id="PS50089">
    <property type="entry name" value="ZF_RING_2"/>
    <property type="match status" value="1"/>
</dbReference>
<evidence type="ECO:0000313" key="16">
    <source>
        <dbReference type="Proteomes" id="UP000657918"/>
    </source>
</evidence>
<keyword evidence="16" id="KW-1185">Reference proteome</keyword>
<dbReference type="Gene3D" id="3.30.70.2330">
    <property type="match status" value="2"/>
</dbReference>
<evidence type="ECO:0008006" key="17">
    <source>
        <dbReference type="Google" id="ProtNLM"/>
    </source>
</evidence>
<evidence type="ECO:0000256" key="5">
    <source>
        <dbReference type="ARBA" id="ARBA00022771"/>
    </source>
</evidence>
<dbReference type="InterPro" id="IPR018957">
    <property type="entry name" value="Znf_C3HC4_RING-type"/>
</dbReference>
<evidence type="ECO:0000256" key="2">
    <source>
        <dbReference type="ARBA" id="ARBA00008438"/>
    </source>
</evidence>
<dbReference type="PROSITE" id="PS00518">
    <property type="entry name" value="ZF_RING_1"/>
    <property type="match status" value="1"/>
</dbReference>
<dbReference type="SMART" id="SM00910">
    <property type="entry name" value="HIRAN"/>
    <property type="match status" value="2"/>
</dbReference>
<dbReference type="InterPro" id="IPR001841">
    <property type="entry name" value="Znf_RING"/>
</dbReference>
<dbReference type="InterPro" id="IPR014905">
    <property type="entry name" value="HIRAN"/>
</dbReference>
<keyword evidence="9" id="KW-0067">ATP-binding</keyword>
<name>A0A835MI43_9ROSI</name>
<dbReference type="GO" id="GO:0005524">
    <property type="term" value="F:ATP binding"/>
    <property type="evidence" value="ECO:0007669"/>
    <property type="project" value="UniProtKB-KW"/>
</dbReference>
<evidence type="ECO:0000256" key="9">
    <source>
        <dbReference type="ARBA" id="ARBA00022840"/>
    </source>
</evidence>
<dbReference type="Pfam" id="PF14244">
    <property type="entry name" value="Retrotran_gag_3"/>
    <property type="match status" value="1"/>
</dbReference>
<protein>
    <recommendedName>
        <fullName evidence="17">SWI/SNF-related matrix-associated actin-dependent regulator of chromatin subfamily A member 3-like 1</fullName>
    </recommendedName>
</protein>
<dbReference type="Proteomes" id="UP000657918">
    <property type="component" value="Chromosome 16"/>
</dbReference>
<comment type="caution">
    <text evidence="15">The sequence shown here is derived from an EMBL/GenBank/DDBJ whole genome shotgun (WGS) entry which is preliminary data.</text>
</comment>
<dbReference type="Pfam" id="PF00271">
    <property type="entry name" value="Helicase_C"/>
    <property type="match status" value="1"/>
</dbReference>
<dbReference type="SMART" id="SM00184">
    <property type="entry name" value="RING"/>
    <property type="match status" value="1"/>
</dbReference>
<accession>A0A835MI43</accession>
<gene>
    <name evidence="15" type="ORF">SADUNF_Sadunf16G0030200</name>
</gene>
<dbReference type="InterPro" id="IPR014001">
    <property type="entry name" value="Helicase_ATP-bd"/>
</dbReference>
<proteinExistence type="inferred from homology"/>
<comment type="subcellular location">
    <subcellularLocation>
        <location evidence="1">Nucleus</location>
    </subcellularLocation>
</comment>
<keyword evidence="6" id="KW-0378">Hydrolase</keyword>
<dbReference type="SMART" id="SM00490">
    <property type="entry name" value="HELICc"/>
    <property type="match status" value="1"/>
</dbReference>
<feature type="domain" description="Helicase C-terminal" evidence="14">
    <location>
        <begin position="627"/>
        <end position="788"/>
    </location>
</feature>
<dbReference type="InterPro" id="IPR050628">
    <property type="entry name" value="SNF2_RAD54_helicase_TF"/>
</dbReference>
<evidence type="ECO:0000256" key="4">
    <source>
        <dbReference type="ARBA" id="ARBA00022741"/>
    </source>
</evidence>
<dbReference type="GO" id="GO:0006281">
    <property type="term" value="P:DNA repair"/>
    <property type="evidence" value="ECO:0007669"/>
    <property type="project" value="TreeGrafter"/>
</dbReference>
<evidence type="ECO:0000256" key="8">
    <source>
        <dbReference type="ARBA" id="ARBA00022833"/>
    </source>
</evidence>
<dbReference type="InterPro" id="IPR017907">
    <property type="entry name" value="Znf_RING_CS"/>
</dbReference>
<dbReference type="GO" id="GO:0004386">
    <property type="term" value="F:helicase activity"/>
    <property type="evidence" value="ECO:0007669"/>
    <property type="project" value="UniProtKB-KW"/>
</dbReference>
<dbReference type="PROSITE" id="PS51192">
    <property type="entry name" value="HELICASE_ATP_BIND_1"/>
    <property type="match status" value="2"/>
</dbReference>
<evidence type="ECO:0000259" key="13">
    <source>
        <dbReference type="PROSITE" id="PS51192"/>
    </source>
</evidence>
<evidence type="ECO:0000256" key="11">
    <source>
        <dbReference type="PROSITE-ProRule" id="PRU00175"/>
    </source>
</evidence>
<evidence type="ECO:0000256" key="3">
    <source>
        <dbReference type="ARBA" id="ARBA00022723"/>
    </source>
</evidence>
<evidence type="ECO:0000256" key="10">
    <source>
        <dbReference type="ARBA" id="ARBA00023242"/>
    </source>
</evidence>
<dbReference type="InterPro" id="IPR027417">
    <property type="entry name" value="P-loop_NTPase"/>
</dbReference>
<dbReference type="InterPro" id="IPR000330">
    <property type="entry name" value="SNF2_N"/>
</dbReference>
<dbReference type="Gene3D" id="3.30.40.10">
    <property type="entry name" value="Zinc/RING finger domain, C3HC4 (zinc finger)"/>
    <property type="match status" value="1"/>
</dbReference>
<comment type="similarity">
    <text evidence="2">Belongs to the SNF2/RAD54 helicase family. RAD16 subfamily.</text>
</comment>
<evidence type="ECO:0000259" key="14">
    <source>
        <dbReference type="PROSITE" id="PS51194"/>
    </source>
</evidence>
<dbReference type="Pfam" id="PF00176">
    <property type="entry name" value="SNF2-rel_dom"/>
    <property type="match status" value="2"/>
</dbReference>
<keyword evidence="10" id="KW-0539">Nucleus</keyword>
<feature type="domain" description="RING-type" evidence="12">
    <location>
        <begin position="555"/>
        <end position="596"/>
    </location>
</feature>
<dbReference type="SMART" id="SM00487">
    <property type="entry name" value="DEXDc"/>
    <property type="match status" value="2"/>
</dbReference>
<reference evidence="15 16" key="1">
    <citation type="submission" date="2020-10" db="EMBL/GenBank/DDBJ databases">
        <title>Plant Genome Project.</title>
        <authorList>
            <person name="Zhang R.-G."/>
        </authorList>
    </citation>
    <scope>NUCLEOTIDE SEQUENCE [LARGE SCALE GENOMIC DNA]</scope>
    <source>
        <strain evidence="15">FAFU-HL-1</strain>
        <tissue evidence="15">Leaf</tissue>
    </source>
</reference>
<keyword evidence="7" id="KW-0347">Helicase</keyword>
<dbReference type="PROSITE" id="PS51194">
    <property type="entry name" value="HELICASE_CTER"/>
    <property type="match status" value="1"/>
</dbReference>
<dbReference type="InterPro" id="IPR049730">
    <property type="entry name" value="SNF2/RAD54-like_C"/>
</dbReference>
<dbReference type="SUPFAM" id="SSF52540">
    <property type="entry name" value="P-loop containing nucleoside triphosphate hydrolases"/>
    <property type="match status" value="3"/>
</dbReference>
<dbReference type="OrthoDB" id="827024at2759"/>
<dbReference type="PANTHER" id="PTHR45626">
    <property type="entry name" value="TRANSCRIPTION TERMINATION FACTOR 2-RELATED"/>
    <property type="match status" value="1"/>
</dbReference>
<dbReference type="Pfam" id="PF00097">
    <property type="entry name" value="zf-C3HC4"/>
    <property type="match status" value="1"/>
</dbReference>
<dbReference type="InterPro" id="IPR001650">
    <property type="entry name" value="Helicase_C-like"/>
</dbReference>
<dbReference type="EMBL" id="JADGMS010000016">
    <property type="protein sequence ID" value="KAF9664549.1"/>
    <property type="molecule type" value="Genomic_DNA"/>
</dbReference>
<dbReference type="GO" id="GO:0016818">
    <property type="term" value="F:hydrolase activity, acting on acid anhydrides, in phosphorus-containing anhydrides"/>
    <property type="evidence" value="ECO:0007669"/>
    <property type="project" value="InterPro"/>
</dbReference>
<dbReference type="Gene3D" id="3.40.50.10810">
    <property type="entry name" value="Tandem AAA-ATPase domain"/>
    <property type="match status" value="2"/>
</dbReference>
<dbReference type="InterPro" id="IPR029472">
    <property type="entry name" value="Copia-like_N"/>
</dbReference>
<keyword evidence="5 11" id="KW-0863">Zinc-finger</keyword>
<keyword evidence="3" id="KW-0479">Metal-binding</keyword>
<dbReference type="CDD" id="cd18793">
    <property type="entry name" value="SF2_C_SNF"/>
    <property type="match status" value="1"/>
</dbReference>
<keyword evidence="8" id="KW-0862">Zinc</keyword>
<dbReference type="Gene3D" id="3.40.50.300">
    <property type="entry name" value="P-loop containing nucleotide triphosphate hydrolases"/>
    <property type="match status" value="1"/>
</dbReference>
<dbReference type="GO" id="GO:0008270">
    <property type="term" value="F:zinc ion binding"/>
    <property type="evidence" value="ECO:0007669"/>
    <property type="project" value="UniProtKB-KW"/>
</dbReference>
<keyword evidence="4" id="KW-0547">Nucleotide-binding</keyword>
<dbReference type="InterPro" id="IPR038718">
    <property type="entry name" value="SNF2-like_sf"/>
</dbReference>
<dbReference type="SUPFAM" id="SSF57850">
    <property type="entry name" value="RING/U-box"/>
    <property type="match status" value="1"/>
</dbReference>
<evidence type="ECO:0000256" key="1">
    <source>
        <dbReference type="ARBA" id="ARBA00004123"/>
    </source>
</evidence>
<dbReference type="GO" id="GO:0003676">
    <property type="term" value="F:nucleic acid binding"/>
    <property type="evidence" value="ECO:0007669"/>
    <property type="project" value="InterPro"/>
</dbReference>
<feature type="domain" description="Helicase ATP-binding" evidence="13">
    <location>
        <begin position="1278"/>
        <end position="1393"/>
    </location>
</feature>
<feature type="domain" description="Helicase ATP-binding" evidence="13">
    <location>
        <begin position="219"/>
        <end position="406"/>
    </location>
</feature>
<organism evidence="15 16">
    <name type="scientific">Salix dunnii</name>
    <dbReference type="NCBI Taxonomy" id="1413687"/>
    <lineage>
        <taxon>Eukaryota</taxon>
        <taxon>Viridiplantae</taxon>
        <taxon>Streptophyta</taxon>
        <taxon>Embryophyta</taxon>
        <taxon>Tracheophyta</taxon>
        <taxon>Spermatophyta</taxon>
        <taxon>Magnoliopsida</taxon>
        <taxon>eudicotyledons</taxon>
        <taxon>Gunneridae</taxon>
        <taxon>Pentapetalae</taxon>
        <taxon>rosids</taxon>
        <taxon>fabids</taxon>
        <taxon>Malpighiales</taxon>
        <taxon>Salicaceae</taxon>
        <taxon>Saliceae</taxon>
        <taxon>Salix</taxon>
    </lineage>
</organism>